<evidence type="ECO:0000256" key="7">
    <source>
        <dbReference type="PIRNR" id="PIRNR036421"/>
    </source>
</evidence>
<comment type="similarity">
    <text evidence="2 7">Belongs to the peptidase S41B family.</text>
</comment>
<dbReference type="SMART" id="SM00245">
    <property type="entry name" value="TSPc"/>
    <property type="match status" value="1"/>
</dbReference>
<evidence type="ECO:0000313" key="12">
    <source>
        <dbReference type="EMBL" id="HCT55993.1"/>
    </source>
</evidence>
<dbReference type="Gene3D" id="3.30.750.44">
    <property type="match status" value="1"/>
</dbReference>
<feature type="signal peptide" evidence="10">
    <location>
        <begin position="1"/>
        <end position="29"/>
    </location>
</feature>
<comment type="caution">
    <text evidence="12">The sequence shown here is derived from an EMBL/GenBank/DDBJ whole genome shotgun (WGS) entry which is preliminary data.</text>
</comment>
<dbReference type="InterPro" id="IPR015943">
    <property type="entry name" value="WD40/YVTN_repeat-like_dom_sf"/>
</dbReference>
<keyword evidence="6 7" id="KW-0720">Serine protease</keyword>
<dbReference type="PIRSF" id="PIRSF036421">
    <property type="entry name" value="Tricorn_protease"/>
    <property type="match status" value="1"/>
</dbReference>
<feature type="active site" description="Charge relay system" evidence="8">
    <location>
        <position position="1055"/>
    </location>
</feature>
<dbReference type="Gene3D" id="2.30.42.10">
    <property type="match status" value="1"/>
</dbReference>
<comment type="subcellular location">
    <subcellularLocation>
        <location evidence="1 7">Cytoplasm</location>
    </subcellularLocation>
</comment>
<dbReference type="InterPro" id="IPR036034">
    <property type="entry name" value="PDZ_sf"/>
</dbReference>
<evidence type="ECO:0000256" key="6">
    <source>
        <dbReference type="ARBA" id="ARBA00022825"/>
    </source>
</evidence>
<feature type="chain" id="PRO_5017534533" description="Tricorn protease homolog" evidence="10">
    <location>
        <begin position="30"/>
        <end position="1113"/>
    </location>
</feature>
<evidence type="ECO:0000259" key="11">
    <source>
        <dbReference type="SMART" id="SM00245"/>
    </source>
</evidence>
<dbReference type="CDD" id="cd10828">
    <property type="entry name" value="cpPDZ_Tricorn-protease"/>
    <property type="match status" value="1"/>
</dbReference>
<evidence type="ECO:0000256" key="9">
    <source>
        <dbReference type="SAM" id="MobiDB-lite"/>
    </source>
</evidence>
<evidence type="ECO:0000256" key="10">
    <source>
        <dbReference type="SAM" id="SignalP"/>
    </source>
</evidence>
<dbReference type="Gene3D" id="2.120.10.60">
    <property type="entry name" value="Tricorn protease N-terminal domain"/>
    <property type="match status" value="1"/>
</dbReference>
<dbReference type="Gene3D" id="3.90.226.10">
    <property type="entry name" value="2-enoyl-CoA Hydratase, Chain A, domain 1"/>
    <property type="match status" value="1"/>
</dbReference>
<gene>
    <name evidence="12" type="ORF">DGD08_02135</name>
</gene>
<dbReference type="PANTHER" id="PTHR43253:SF1">
    <property type="entry name" value="TRICORN PROTEASE HOMOLOG 2-RELATED"/>
    <property type="match status" value="1"/>
</dbReference>
<dbReference type="GO" id="GO:0008236">
    <property type="term" value="F:serine-type peptidase activity"/>
    <property type="evidence" value="ECO:0007669"/>
    <property type="project" value="UniProtKB-UniRule"/>
</dbReference>
<keyword evidence="4 7" id="KW-0645">Protease</keyword>
<name>A0A3D4V4F0_9BACT</name>
<dbReference type="InterPro" id="IPR012393">
    <property type="entry name" value="Tricorn_protease"/>
</dbReference>
<proteinExistence type="inferred from homology"/>
<comment type="function">
    <text evidence="7">Degrades oligopeptides.</text>
</comment>
<feature type="region of interest" description="Disordered" evidence="9">
    <location>
        <begin position="544"/>
        <end position="575"/>
    </location>
</feature>
<dbReference type="AlphaFoldDB" id="A0A3D4V4F0"/>
<dbReference type="EC" id="3.4.21.-" evidence="7"/>
<dbReference type="Pfam" id="PF03572">
    <property type="entry name" value="Peptidase_S41"/>
    <property type="match status" value="1"/>
</dbReference>
<dbReference type="InterPro" id="IPR028204">
    <property type="entry name" value="Tricorn_C1"/>
</dbReference>
<keyword evidence="5 7" id="KW-0378">Hydrolase</keyword>
<dbReference type="SUPFAM" id="SSF69304">
    <property type="entry name" value="Tricorn protease N-terminal domain"/>
    <property type="match status" value="2"/>
</dbReference>
<feature type="active site" description="Charge relay system" evidence="8">
    <location>
        <position position="773"/>
    </location>
</feature>
<dbReference type="Pfam" id="PF14684">
    <property type="entry name" value="Tricorn_C1"/>
    <property type="match status" value="1"/>
</dbReference>
<dbReference type="PANTHER" id="PTHR43253">
    <property type="entry name" value="TRICORN PROTEASE HOMOLOG 2-RELATED"/>
    <property type="match status" value="1"/>
</dbReference>
<keyword evidence="3 7" id="KW-0963">Cytoplasm</keyword>
<dbReference type="CDD" id="cd07562">
    <property type="entry name" value="Peptidase_S41_TRI"/>
    <property type="match status" value="1"/>
</dbReference>
<reference evidence="12 13" key="1">
    <citation type="journal article" date="2018" name="Nat. Biotechnol.">
        <title>A standardized bacterial taxonomy based on genome phylogeny substantially revises the tree of life.</title>
        <authorList>
            <person name="Parks D.H."/>
            <person name="Chuvochina M."/>
            <person name="Waite D.W."/>
            <person name="Rinke C."/>
            <person name="Skarshewski A."/>
            <person name="Chaumeil P.A."/>
            <person name="Hugenholtz P."/>
        </authorList>
    </citation>
    <scope>NUCLEOTIDE SEQUENCE [LARGE SCALE GENOMIC DNA]</scope>
    <source>
        <strain evidence="12">UBA8844</strain>
    </source>
</reference>
<dbReference type="InterPro" id="IPR029045">
    <property type="entry name" value="ClpP/crotonase-like_dom_sf"/>
</dbReference>
<dbReference type="Pfam" id="PF14685">
    <property type="entry name" value="PDZ_Tricorn"/>
    <property type="match status" value="1"/>
</dbReference>
<dbReference type="InterPro" id="IPR005151">
    <property type="entry name" value="Tail-specific_protease"/>
</dbReference>
<feature type="active site" description="Nucleophile" evidence="8">
    <location>
        <position position="997"/>
    </location>
</feature>
<keyword evidence="10" id="KW-0732">Signal</keyword>
<dbReference type="GO" id="GO:0006508">
    <property type="term" value="P:proteolysis"/>
    <property type="evidence" value="ECO:0007669"/>
    <property type="project" value="UniProtKB-UniRule"/>
</dbReference>
<dbReference type="OMA" id="SGWAQFN"/>
<dbReference type="SUPFAM" id="SSF50156">
    <property type="entry name" value="PDZ domain-like"/>
    <property type="match status" value="1"/>
</dbReference>
<accession>A0A3D4V4F0</accession>
<feature type="domain" description="Tail specific protease" evidence="11">
    <location>
        <begin position="872"/>
        <end position="1066"/>
    </location>
</feature>
<dbReference type="Pfam" id="PF26550">
    <property type="entry name" value="Tricorn_2nd"/>
    <property type="match status" value="1"/>
</dbReference>
<dbReference type="InterPro" id="IPR029414">
    <property type="entry name" value="Tricorn_PDZ"/>
</dbReference>
<dbReference type="Gene3D" id="2.130.10.10">
    <property type="entry name" value="YVTN repeat-like/Quinoprotein amine dehydrogenase"/>
    <property type="match status" value="1"/>
</dbReference>
<evidence type="ECO:0000256" key="5">
    <source>
        <dbReference type="ARBA" id="ARBA00022801"/>
    </source>
</evidence>
<evidence type="ECO:0000256" key="8">
    <source>
        <dbReference type="PIRSR" id="PIRSR036421-1"/>
    </source>
</evidence>
<dbReference type="Proteomes" id="UP000264071">
    <property type="component" value="Unassembled WGS sequence"/>
</dbReference>
<sequence length="1113" mass="121692">MVRLSVPIARTLRLAVLATPFTLATSASAQSGTRMLRSPSVSAQSIAFAYANNIWVVERAGGAARRLTSFQGVTQNPKLSPDGRQVAFSAEYAGNTDVYVVPVEGGQPTRLTWHPSADVVQGWTPDGKSVVFASPRATWAPSGAPRFWTVPVGGGVETAMPMPRAFQGKISTDGKRVAYRMPSSWDEERRNYRGGQNKPIWILDLASFALDTTPFSGSKEMDPVWVGDAVYFLSDRDGVSNVWSYDTKGRALKQITTFKDFDVKTLDASGNSVVFEQAGYVHELDARAGTHKIVNISAAGDFPWMMPQWKDVTARATGLTLSATGKRAAVEARGEVFTIPAEKGDVRNLTNSSASAEIAPIWSPDGKSIAWFSDRSGEYQLVIAPQEGVGATREIVLPEPSRPYSPSWSPDGKTIAFQDTHFRIWLVDVASGKAKVADTDPYFMMDRSIVPVWSPDSRCLAYPKRLKSLLRAIFVYEVETGAVKQLTDGMADASNPAWDASGKYLWFLASTNFGLNSSLLDMSKFDRPETRALYLAVLSKAEPSPLLPESDDESARDAMRDSTRSAPRAADTTRVASAPVRPVRIDYDGIAQRILTVQGVIERDYDALRAGPAGTVFFLEPIPTTGTGTGAAGGGQGGGNTLHRYQLGARRAAVFAQGVSQFTTSGDGRKVLYRTTGANGALFLVDGDRAIPAAGTGRLNATLRTFVDPKAEFRQIFDEGWRNQRNNLYVKNMQGSDWPAMKKMYEPLLAHVNHRADLNYLLDNMGAEIAIGHSYVRGGDLPEVPDANGGLLGADFSIENGRYRLSRIYDAESWNPELRAPLVMPGVNVSRGDYILAINGQELRAPENIYRLLDGTANRQTVLTVNSRPDLQGARQITVVPVANEQGLRTRAWVEHNRRMVDSLSGGKIAYVYVPNTGAPGYVSFNRYYFAQQDRVGVVVDERYNGGGSAADYIVDMLGRDYDGYFNNPVGDRYPYTSPANGIWGPKVMIINEMAGSGGDLMPFMFKRRKLGPLVGSRTWGGLVATTDTPPFVDGGSMIAPRFGFFSRDPKFAVENEGVAPDIDVENFPREVISGRDPQLERAVQEAMRLLGTYKNERANQEPDAPVWGRRGR</sequence>
<feature type="compositionally biased region" description="Basic and acidic residues" evidence="9">
    <location>
        <begin position="553"/>
        <end position="563"/>
    </location>
</feature>
<dbReference type="EMBL" id="DPIY01000002">
    <property type="protein sequence ID" value="HCT55993.1"/>
    <property type="molecule type" value="Genomic_DNA"/>
</dbReference>
<evidence type="ECO:0000256" key="2">
    <source>
        <dbReference type="ARBA" id="ARBA00008524"/>
    </source>
</evidence>
<dbReference type="GO" id="GO:0005737">
    <property type="term" value="C:cytoplasm"/>
    <property type="evidence" value="ECO:0007669"/>
    <property type="project" value="UniProtKB-SubCell"/>
</dbReference>
<organism evidence="12 13">
    <name type="scientific">Gemmatimonas aurantiaca</name>
    <dbReference type="NCBI Taxonomy" id="173480"/>
    <lineage>
        <taxon>Bacteria</taxon>
        <taxon>Pseudomonadati</taxon>
        <taxon>Gemmatimonadota</taxon>
        <taxon>Gemmatimonadia</taxon>
        <taxon>Gemmatimonadales</taxon>
        <taxon>Gemmatimonadaceae</taxon>
        <taxon>Gemmatimonas</taxon>
    </lineage>
</organism>
<protein>
    <recommendedName>
        <fullName evidence="7">Tricorn protease homolog</fullName>
        <ecNumber evidence="7">3.4.21.-</ecNumber>
    </recommendedName>
</protein>
<evidence type="ECO:0000256" key="3">
    <source>
        <dbReference type="ARBA" id="ARBA00022490"/>
    </source>
</evidence>
<evidence type="ECO:0000256" key="4">
    <source>
        <dbReference type="ARBA" id="ARBA00022670"/>
    </source>
</evidence>
<evidence type="ECO:0000313" key="13">
    <source>
        <dbReference type="Proteomes" id="UP000264071"/>
    </source>
</evidence>
<dbReference type="SUPFAM" id="SSF52096">
    <property type="entry name" value="ClpP/crotonase"/>
    <property type="match status" value="1"/>
</dbReference>
<dbReference type="Pfam" id="PF26549">
    <property type="entry name" value="Tricorn_N"/>
    <property type="match status" value="1"/>
</dbReference>
<evidence type="ECO:0000256" key="1">
    <source>
        <dbReference type="ARBA" id="ARBA00004496"/>
    </source>
</evidence>